<reference evidence="3" key="1">
    <citation type="journal article" date="2014" name="Int. J. Syst. Evol. Microbiol.">
        <title>Complete genome sequence of Corynebacterium casei LMG S-19264T (=DSM 44701T), isolated from a smear-ripened cheese.</title>
        <authorList>
            <consortium name="US DOE Joint Genome Institute (JGI-PGF)"/>
            <person name="Walter F."/>
            <person name="Albersmeier A."/>
            <person name="Kalinowski J."/>
            <person name="Ruckert C."/>
        </authorList>
    </citation>
    <scope>NUCLEOTIDE SEQUENCE</scope>
    <source>
        <strain evidence="3">JCM 30804</strain>
    </source>
</reference>
<dbReference type="InterPro" id="IPR050229">
    <property type="entry name" value="GlpE_sulfurtransferase"/>
</dbReference>
<comment type="caution">
    <text evidence="3">The sequence shown here is derived from an EMBL/GenBank/DDBJ whole genome shotgun (WGS) entry which is preliminary data.</text>
</comment>
<dbReference type="PANTHER" id="PTHR43031:SF18">
    <property type="entry name" value="RHODANESE-RELATED SULFURTRANSFERASES"/>
    <property type="match status" value="1"/>
</dbReference>
<dbReference type="SUPFAM" id="SSF52821">
    <property type="entry name" value="Rhodanese/Cell cycle control phosphatase"/>
    <property type="match status" value="1"/>
</dbReference>
<dbReference type="InterPro" id="IPR036873">
    <property type="entry name" value="Rhodanese-like_dom_sf"/>
</dbReference>
<keyword evidence="1" id="KW-0472">Membrane</keyword>
<evidence type="ECO:0000256" key="1">
    <source>
        <dbReference type="SAM" id="Phobius"/>
    </source>
</evidence>
<dbReference type="RefSeq" id="WP_188922345.1">
    <property type="nucleotide sequence ID" value="NZ_BMPZ01000010.1"/>
</dbReference>
<organism evidence="3 4">
    <name type="scientific">Shewanella gelidii</name>
    <dbReference type="NCBI Taxonomy" id="1642821"/>
    <lineage>
        <taxon>Bacteria</taxon>
        <taxon>Pseudomonadati</taxon>
        <taxon>Pseudomonadota</taxon>
        <taxon>Gammaproteobacteria</taxon>
        <taxon>Alteromonadales</taxon>
        <taxon>Shewanellaceae</taxon>
        <taxon>Shewanella</taxon>
    </lineage>
</organism>
<reference evidence="3" key="2">
    <citation type="submission" date="2020-09" db="EMBL/GenBank/DDBJ databases">
        <authorList>
            <person name="Sun Q."/>
            <person name="Ohkuma M."/>
        </authorList>
    </citation>
    <scope>NUCLEOTIDE SEQUENCE</scope>
    <source>
        <strain evidence="3">JCM 30804</strain>
    </source>
</reference>
<dbReference type="Pfam" id="PF00581">
    <property type="entry name" value="Rhodanese"/>
    <property type="match status" value="1"/>
</dbReference>
<dbReference type="Gene3D" id="3.40.250.10">
    <property type="entry name" value="Rhodanese-like domain"/>
    <property type="match status" value="1"/>
</dbReference>
<name>A0A917JYE9_9GAMM</name>
<gene>
    <name evidence="3" type="ORF">GCM10009332_29610</name>
</gene>
<dbReference type="PROSITE" id="PS50206">
    <property type="entry name" value="RHODANESE_3"/>
    <property type="match status" value="1"/>
</dbReference>
<keyword evidence="4" id="KW-1185">Reference proteome</keyword>
<dbReference type="CDD" id="cd00158">
    <property type="entry name" value="RHOD"/>
    <property type="match status" value="1"/>
</dbReference>
<dbReference type="Proteomes" id="UP000613743">
    <property type="component" value="Unassembled WGS sequence"/>
</dbReference>
<keyword evidence="1" id="KW-1133">Transmembrane helix</keyword>
<dbReference type="AlphaFoldDB" id="A0A917JYE9"/>
<protein>
    <submittedName>
        <fullName evidence="3">Rhodanese-like domain-containing protein</fullName>
    </submittedName>
</protein>
<evidence type="ECO:0000313" key="4">
    <source>
        <dbReference type="Proteomes" id="UP000613743"/>
    </source>
</evidence>
<accession>A0A917JYE9</accession>
<dbReference type="EMBL" id="BMPZ01000010">
    <property type="protein sequence ID" value="GGI90307.1"/>
    <property type="molecule type" value="Genomic_DNA"/>
</dbReference>
<evidence type="ECO:0000313" key="3">
    <source>
        <dbReference type="EMBL" id="GGI90307.1"/>
    </source>
</evidence>
<dbReference type="InterPro" id="IPR001763">
    <property type="entry name" value="Rhodanese-like_dom"/>
</dbReference>
<evidence type="ECO:0000259" key="2">
    <source>
        <dbReference type="PROSITE" id="PS50206"/>
    </source>
</evidence>
<keyword evidence="1" id="KW-0812">Transmembrane</keyword>
<feature type="domain" description="Rhodanese" evidence="2">
    <location>
        <begin position="50"/>
        <end position="141"/>
    </location>
</feature>
<sequence length="144" mass="15731">MQEYFDFLQANPVLSLAWVGLFIALIISTVKSNLSKVKGVTHQQATQLINKQEAKVVDVRAQDAFKKGHIVGAVNVPLSDIKNNQIPSLEKHKARPIILVCDAGVTSSQAGQLLVKQGFEDVNNLKGGMNDWTAANLPVSKRKK</sequence>
<dbReference type="PANTHER" id="PTHR43031">
    <property type="entry name" value="FAD-DEPENDENT OXIDOREDUCTASE"/>
    <property type="match status" value="1"/>
</dbReference>
<proteinExistence type="predicted"/>
<dbReference type="SMART" id="SM00450">
    <property type="entry name" value="RHOD"/>
    <property type="match status" value="1"/>
</dbReference>
<feature type="transmembrane region" description="Helical" evidence="1">
    <location>
        <begin position="12"/>
        <end position="30"/>
    </location>
</feature>